<keyword evidence="3" id="KW-1185">Reference proteome</keyword>
<comment type="caution">
    <text evidence="2">The sequence shown here is derived from an EMBL/GenBank/DDBJ whole genome shotgun (WGS) entry which is preliminary data.</text>
</comment>
<sequence length="217" mass="23597">MTAGRRPRDDEGFTLMEVVVTLTIFSVVMAVVTGAFLQIYQATNKIDNSAAVRSQLGNSFQRLDKELRYAFWVNEPGQVNDKWYLEYALTAGCRQLVLEPLPGSTAQRPNYRLTLASWTLPGTTPGTPTTIASNLSPIPSTAPFTVYAADPDVRASASPGPVPGMGAGFEPEHTQIRMRFNGTVGTTTLPMDVMFTAQNNNRATPLLNDCSQGRPNP</sequence>
<keyword evidence="1" id="KW-1133">Transmembrane helix</keyword>
<dbReference type="Proteomes" id="UP000636960">
    <property type="component" value="Unassembled WGS sequence"/>
</dbReference>
<feature type="transmembrane region" description="Helical" evidence="1">
    <location>
        <begin position="12"/>
        <end position="37"/>
    </location>
</feature>
<dbReference type="EMBL" id="BOMV01000064">
    <property type="protein sequence ID" value="GIE98626.1"/>
    <property type="molecule type" value="Genomic_DNA"/>
</dbReference>
<dbReference type="InterPro" id="IPR012902">
    <property type="entry name" value="N_methyl_site"/>
</dbReference>
<keyword evidence="1" id="KW-0472">Membrane</keyword>
<reference evidence="2" key="1">
    <citation type="submission" date="2021-01" db="EMBL/GenBank/DDBJ databases">
        <title>Whole genome shotgun sequence of Actinoplanes rishiriensis NBRC 108556.</title>
        <authorList>
            <person name="Komaki H."/>
            <person name="Tamura T."/>
        </authorList>
    </citation>
    <scope>NUCLEOTIDE SEQUENCE</scope>
    <source>
        <strain evidence="2">NBRC 108556</strain>
    </source>
</reference>
<protein>
    <recommendedName>
        <fullName evidence="4">Prepilin-type N-terminal cleavage/methylation domain-containing protein</fullName>
    </recommendedName>
</protein>
<organism evidence="2 3">
    <name type="scientific">Paractinoplanes rishiriensis</name>
    <dbReference type="NCBI Taxonomy" id="1050105"/>
    <lineage>
        <taxon>Bacteria</taxon>
        <taxon>Bacillati</taxon>
        <taxon>Actinomycetota</taxon>
        <taxon>Actinomycetes</taxon>
        <taxon>Micromonosporales</taxon>
        <taxon>Micromonosporaceae</taxon>
        <taxon>Paractinoplanes</taxon>
    </lineage>
</organism>
<evidence type="ECO:0000313" key="2">
    <source>
        <dbReference type="EMBL" id="GIE98626.1"/>
    </source>
</evidence>
<proteinExistence type="predicted"/>
<dbReference type="NCBIfam" id="TIGR02532">
    <property type="entry name" value="IV_pilin_GFxxxE"/>
    <property type="match status" value="1"/>
</dbReference>
<dbReference type="Pfam" id="PF07963">
    <property type="entry name" value="N_methyl"/>
    <property type="match status" value="1"/>
</dbReference>
<name>A0A919K0G5_9ACTN</name>
<gene>
    <name evidence="2" type="ORF">Ari01nite_60910</name>
</gene>
<dbReference type="AlphaFoldDB" id="A0A919K0G5"/>
<evidence type="ECO:0000313" key="3">
    <source>
        <dbReference type="Proteomes" id="UP000636960"/>
    </source>
</evidence>
<keyword evidence="1" id="KW-0812">Transmembrane</keyword>
<dbReference type="RefSeq" id="WP_203785647.1">
    <property type="nucleotide sequence ID" value="NZ_BOMV01000064.1"/>
</dbReference>
<dbReference type="InterPro" id="IPR045584">
    <property type="entry name" value="Pilin-like"/>
</dbReference>
<accession>A0A919K0G5</accession>
<evidence type="ECO:0008006" key="4">
    <source>
        <dbReference type="Google" id="ProtNLM"/>
    </source>
</evidence>
<dbReference type="SUPFAM" id="SSF54523">
    <property type="entry name" value="Pili subunits"/>
    <property type="match status" value="1"/>
</dbReference>
<evidence type="ECO:0000256" key="1">
    <source>
        <dbReference type="SAM" id="Phobius"/>
    </source>
</evidence>